<proteinExistence type="predicted"/>
<evidence type="ECO:0000313" key="1">
    <source>
        <dbReference type="EMBL" id="EMI54543.1"/>
    </source>
</evidence>
<dbReference type="Proteomes" id="UP000011885">
    <property type="component" value="Unassembled WGS sequence"/>
</dbReference>
<keyword evidence="2" id="KW-1185">Reference proteome</keyword>
<gene>
    <name evidence="1" type="ORF">RSSM_04014</name>
</gene>
<organism evidence="1 2">
    <name type="scientific">Rhodopirellula sallentina SM41</name>
    <dbReference type="NCBI Taxonomy" id="1263870"/>
    <lineage>
        <taxon>Bacteria</taxon>
        <taxon>Pseudomonadati</taxon>
        <taxon>Planctomycetota</taxon>
        <taxon>Planctomycetia</taxon>
        <taxon>Pirellulales</taxon>
        <taxon>Pirellulaceae</taxon>
        <taxon>Rhodopirellula</taxon>
    </lineage>
</organism>
<dbReference type="PATRIC" id="fig|1263870.3.peg.4249"/>
<protein>
    <submittedName>
        <fullName evidence="1">Uncharacterized protein</fullName>
    </submittedName>
</protein>
<sequence>MTAILALLYLLIIPHADLLNTSHNSRDRVRGTFFTGTPIYYDIPTRVIPFQR</sequence>
<dbReference type="AlphaFoldDB" id="M5UEX0"/>
<accession>M5UEX0</accession>
<comment type="caution">
    <text evidence="1">The sequence shown here is derived from an EMBL/GenBank/DDBJ whole genome shotgun (WGS) entry which is preliminary data.</text>
</comment>
<reference evidence="1 2" key="1">
    <citation type="journal article" date="2013" name="Mar. Genomics">
        <title>Expression of sulfatases in Rhodopirellula baltica and the diversity of sulfatases in the genus Rhodopirellula.</title>
        <authorList>
            <person name="Wegner C.E."/>
            <person name="Richter-Heitmann T."/>
            <person name="Klindworth A."/>
            <person name="Klockow C."/>
            <person name="Richter M."/>
            <person name="Achstetter T."/>
            <person name="Glockner F.O."/>
            <person name="Harder J."/>
        </authorList>
    </citation>
    <scope>NUCLEOTIDE SEQUENCE [LARGE SCALE GENOMIC DNA]</scope>
    <source>
        <strain evidence="1 2">SM41</strain>
    </source>
</reference>
<dbReference type="RefSeq" id="WP_008682000.1">
    <property type="nucleotide sequence ID" value="NZ_ANOH01000274.1"/>
</dbReference>
<dbReference type="EMBL" id="ANOH01000274">
    <property type="protein sequence ID" value="EMI54543.1"/>
    <property type="molecule type" value="Genomic_DNA"/>
</dbReference>
<name>M5UEX0_9BACT</name>
<evidence type="ECO:0000313" key="2">
    <source>
        <dbReference type="Proteomes" id="UP000011885"/>
    </source>
</evidence>